<reference evidence="4" key="1">
    <citation type="journal article" date="2020" name="Stud. Mycol.">
        <title>101 Dothideomycetes genomes: A test case for predicting lifestyles and emergence of pathogens.</title>
        <authorList>
            <person name="Haridas S."/>
            <person name="Albert R."/>
            <person name="Binder M."/>
            <person name="Bloem J."/>
            <person name="LaButti K."/>
            <person name="Salamov A."/>
            <person name="Andreopoulos B."/>
            <person name="Baker S."/>
            <person name="Barry K."/>
            <person name="Bills G."/>
            <person name="Bluhm B."/>
            <person name="Cannon C."/>
            <person name="Castanera R."/>
            <person name="Culley D."/>
            <person name="Daum C."/>
            <person name="Ezra D."/>
            <person name="Gonzalez J."/>
            <person name="Henrissat B."/>
            <person name="Kuo A."/>
            <person name="Liang C."/>
            <person name="Lipzen A."/>
            <person name="Lutzoni F."/>
            <person name="Magnuson J."/>
            <person name="Mondo S."/>
            <person name="Nolan M."/>
            <person name="Ohm R."/>
            <person name="Pangilinan J."/>
            <person name="Park H.-J."/>
            <person name="Ramirez L."/>
            <person name="Alfaro M."/>
            <person name="Sun H."/>
            <person name="Tritt A."/>
            <person name="Yoshinaga Y."/>
            <person name="Zwiers L.-H."/>
            <person name="Turgeon B."/>
            <person name="Goodwin S."/>
            <person name="Spatafora J."/>
            <person name="Crous P."/>
            <person name="Grigoriev I."/>
        </authorList>
    </citation>
    <scope>NUCLEOTIDE SEQUENCE [LARGE SCALE GENOMIC DNA]</scope>
    <source>
        <strain evidence="4">CBS 304.66</strain>
    </source>
</reference>
<evidence type="ECO:0000313" key="3">
    <source>
        <dbReference type="EMBL" id="KAF2261666.1"/>
    </source>
</evidence>
<name>A0A9P4K4E3_9PLEO</name>
<evidence type="ECO:0000256" key="2">
    <source>
        <dbReference type="SAM" id="MobiDB-lite"/>
    </source>
</evidence>
<dbReference type="Gene3D" id="1.10.287.1490">
    <property type="match status" value="1"/>
</dbReference>
<evidence type="ECO:0000313" key="4">
    <source>
        <dbReference type="Proteomes" id="UP000800093"/>
    </source>
</evidence>
<dbReference type="PANTHER" id="PTHR45615">
    <property type="entry name" value="MYOSIN HEAVY CHAIN, NON-MUSCLE"/>
    <property type="match status" value="1"/>
</dbReference>
<feature type="compositionally biased region" description="Basic and acidic residues" evidence="2">
    <location>
        <begin position="899"/>
        <end position="919"/>
    </location>
</feature>
<feature type="region of interest" description="Disordered" evidence="2">
    <location>
        <begin position="897"/>
        <end position="919"/>
    </location>
</feature>
<dbReference type="AlphaFoldDB" id="A0A9P4K4E3"/>
<keyword evidence="4" id="KW-1185">Reference proteome</keyword>
<feature type="coiled-coil region" evidence="1">
    <location>
        <begin position="138"/>
        <end position="191"/>
    </location>
</feature>
<dbReference type="PANTHER" id="PTHR45615:SF63">
    <property type="entry name" value="CHROMOSOME UNDETERMINED SCAFFOLD_10, WHOLE GENOME SHOTGUN SEQUENCE"/>
    <property type="match status" value="1"/>
</dbReference>
<protein>
    <submittedName>
        <fullName evidence="3">Uncharacterized protein</fullName>
    </submittedName>
</protein>
<dbReference type="OrthoDB" id="3438382at2759"/>
<dbReference type="EMBL" id="ML986653">
    <property type="protein sequence ID" value="KAF2261666.1"/>
    <property type="molecule type" value="Genomic_DNA"/>
</dbReference>
<feature type="region of interest" description="Disordered" evidence="2">
    <location>
        <begin position="1"/>
        <end position="43"/>
    </location>
</feature>
<gene>
    <name evidence="3" type="ORF">CC78DRAFT_345437</name>
</gene>
<organism evidence="3 4">
    <name type="scientific">Lojkania enalia</name>
    <dbReference type="NCBI Taxonomy" id="147567"/>
    <lineage>
        <taxon>Eukaryota</taxon>
        <taxon>Fungi</taxon>
        <taxon>Dikarya</taxon>
        <taxon>Ascomycota</taxon>
        <taxon>Pezizomycotina</taxon>
        <taxon>Dothideomycetes</taxon>
        <taxon>Pleosporomycetidae</taxon>
        <taxon>Pleosporales</taxon>
        <taxon>Pleosporales incertae sedis</taxon>
        <taxon>Lojkania</taxon>
    </lineage>
</organism>
<accession>A0A9P4K4E3</accession>
<sequence length="919" mass="103540">MRKGSTDGRSPLAMMSPVSTHGEQGPLGSGGSTPVQGAPQAPSMTPITLGKPSLQAIATVVNNVKAELHFTRLQQQDEFAPPSNLTALQKLRERKKALAKNELECSRRGVQSCFGLSQILHPPADSNYVSQIRDNTELEAFKTQADVMNNRIQNMEAQMKEMQDNQGQKLKEMLEKELKGIREEQQKAHEEWNGIRGTQLSIASKQHEKMPAADFSKDIKSLWDCSHRIDKSIGGLISRIHSLETLSDRIEVANDNLRGDLAKTDKHERETYKLATEARQKVDDFKEKSVGFERRITKLEADLDVKDHGVFDRLKKTEGLFHRMKDVEELKKKIDTFTAQITACQSTITKLQSTINELGPTVIDLGSRVATIESSKTEIRSPVPNIANEAQEAALAAVQNGQSNLERELSSIKQQLQSLNSADIKREAAKKSQAETLGEISRTMQSLTTRLSTLEKVAGERNIQVVEKGEEVEKTISGLEARINELGKSSDRNFEHITDEQHNLKTDLDGTRNLIVQQVADFMKTILNPHIATNNERLEGMDKQLSNHVAEIAQLKQCAASNAQLSACPRVIDQSPNFRTDLDSFGTQPQNQSNSVMNATRPFISMEDLNKLRGELQNLQQFVGQESDARQKAIQGLEQQLKNVQDITAHSIQSLEARYENIQTDQLYQQIVNEIQRMYPDAPAFLQQLGIVQNRVNSLINDSMSMQHILRDARQKGETAIAQTSRAETTTNQISESVARLQGSFADLEQSFLQLNQQVYPSEQLNTVQEHIAKLESKCSELQKVNEDIIRGHNTLQEVAVAIQRKQTDFDKTLTKCDEEGIGWKRAEEKLTKSFAALDEDVKKIQETLSSVESVSSRFQFAQHDLARVIVHIKDIESNIRAQFPKWKLKSLDFPFQGEEERRSEESPIRDQGQRRRRF</sequence>
<evidence type="ECO:0000256" key="1">
    <source>
        <dbReference type="SAM" id="Coils"/>
    </source>
</evidence>
<keyword evidence="1" id="KW-0175">Coiled coil</keyword>
<dbReference type="Proteomes" id="UP000800093">
    <property type="component" value="Unassembled WGS sequence"/>
</dbReference>
<feature type="coiled-coil region" evidence="1">
    <location>
        <begin position="388"/>
        <end position="422"/>
    </location>
</feature>
<comment type="caution">
    <text evidence="3">The sequence shown here is derived from an EMBL/GenBank/DDBJ whole genome shotgun (WGS) entry which is preliminary data.</text>
</comment>
<proteinExistence type="predicted"/>